<feature type="non-terminal residue" evidence="1">
    <location>
        <position position="70"/>
    </location>
</feature>
<reference evidence="1 2" key="1">
    <citation type="journal article" date="2018" name="Front. Plant Sci.">
        <title>Red Clover (Trifolium pratense) and Zigzag Clover (T. medium) - A Picture of Genomic Similarities and Differences.</title>
        <authorList>
            <person name="Dluhosova J."/>
            <person name="Istvanek J."/>
            <person name="Nedelnik J."/>
            <person name="Repkova J."/>
        </authorList>
    </citation>
    <scope>NUCLEOTIDE SEQUENCE [LARGE SCALE GENOMIC DNA]</scope>
    <source>
        <strain evidence="2">cv. 10/8</strain>
        <tissue evidence="1">Leaf</tissue>
    </source>
</reference>
<accession>A0A392RA63</accession>
<evidence type="ECO:0000313" key="1">
    <source>
        <dbReference type="EMBL" id="MCI33538.1"/>
    </source>
</evidence>
<comment type="caution">
    <text evidence="1">The sequence shown here is derived from an EMBL/GenBank/DDBJ whole genome shotgun (WGS) entry which is preliminary data.</text>
</comment>
<dbReference type="EMBL" id="LXQA010205159">
    <property type="protein sequence ID" value="MCI33538.1"/>
    <property type="molecule type" value="Genomic_DNA"/>
</dbReference>
<keyword evidence="2" id="KW-1185">Reference proteome</keyword>
<organism evidence="1 2">
    <name type="scientific">Trifolium medium</name>
    <dbReference type="NCBI Taxonomy" id="97028"/>
    <lineage>
        <taxon>Eukaryota</taxon>
        <taxon>Viridiplantae</taxon>
        <taxon>Streptophyta</taxon>
        <taxon>Embryophyta</taxon>
        <taxon>Tracheophyta</taxon>
        <taxon>Spermatophyta</taxon>
        <taxon>Magnoliopsida</taxon>
        <taxon>eudicotyledons</taxon>
        <taxon>Gunneridae</taxon>
        <taxon>Pentapetalae</taxon>
        <taxon>rosids</taxon>
        <taxon>fabids</taxon>
        <taxon>Fabales</taxon>
        <taxon>Fabaceae</taxon>
        <taxon>Papilionoideae</taxon>
        <taxon>50 kb inversion clade</taxon>
        <taxon>NPAAA clade</taxon>
        <taxon>Hologalegina</taxon>
        <taxon>IRL clade</taxon>
        <taxon>Trifolieae</taxon>
        <taxon>Trifolium</taxon>
    </lineage>
</organism>
<sequence>MWCWCSNVVIIPPHTTPSSSSSSSCYNPLLLVPSVSATSLPRRRHRQNVTTDHQVGELGNALMANLESNS</sequence>
<dbReference type="Proteomes" id="UP000265520">
    <property type="component" value="Unassembled WGS sequence"/>
</dbReference>
<name>A0A392RA63_9FABA</name>
<proteinExistence type="predicted"/>
<evidence type="ECO:0000313" key="2">
    <source>
        <dbReference type="Proteomes" id="UP000265520"/>
    </source>
</evidence>
<dbReference type="AlphaFoldDB" id="A0A392RA63"/>
<protein>
    <submittedName>
        <fullName evidence="1">Uncharacterized protein</fullName>
    </submittedName>
</protein>